<dbReference type="CDD" id="cd22691">
    <property type="entry name" value="FHA_PS1-like"/>
    <property type="match status" value="1"/>
</dbReference>
<dbReference type="PANTHER" id="PTHR22593">
    <property type="entry name" value="TRANSMEMBRANE PROTEIN 18"/>
    <property type="match status" value="1"/>
</dbReference>
<dbReference type="AlphaFoldDB" id="A0A8X8YQN7"/>
<reference evidence="3" key="2">
    <citation type="submission" date="2020-08" db="EMBL/GenBank/DDBJ databases">
        <title>Plant Genome Project.</title>
        <authorList>
            <person name="Zhang R.-G."/>
        </authorList>
    </citation>
    <scope>NUCLEOTIDE SEQUENCE</scope>
    <source>
        <strain evidence="3">Huo1</strain>
        <tissue evidence="3">Leaf</tissue>
    </source>
</reference>
<dbReference type="Pfam" id="PF00498">
    <property type="entry name" value="FHA"/>
    <property type="match status" value="1"/>
</dbReference>
<feature type="domain" description="FHA" evidence="2">
    <location>
        <begin position="51"/>
        <end position="102"/>
    </location>
</feature>
<dbReference type="OrthoDB" id="444265at2759"/>
<accession>A0A8X8YQN7</accession>
<feature type="region of interest" description="Disordered" evidence="1">
    <location>
        <begin position="502"/>
        <end position="521"/>
    </location>
</feature>
<evidence type="ECO:0000259" key="2">
    <source>
        <dbReference type="PROSITE" id="PS50006"/>
    </source>
</evidence>
<evidence type="ECO:0000313" key="4">
    <source>
        <dbReference type="Proteomes" id="UP000298416"/>
    </source>
</evidence>
<dbReference type="InterPro" id="IPR000253">
    <property type="entry name" value="FHA_dom"/>
</dbReference>
<gene>
    <name evidence="3" type="ORF">SASPL_100881</name>
</gene>
<organism evidence="3">
    <name type="scientific">Salvia splendens</name>
    <name type="common">Scarlet sage</name>
    <dbReference type="NCBI Taxonomy" id="180675"/>
    <lineage>
        <taxon>Eukaryota</taxon>
        <taxon>Viridiplantae</taxon>
        <taxon>Streptophyta</taxon>
        <taxon>Embryophyta</taxon>
        <taxon>Tracheophyta</taxon>
        <taxon>Spermatophyta</taxon>
        <taxon>Magnoliopsida</taxon>
        <taxon>eudicotyledons</taxon>
        <taxon>Gunneridae</taxon>
        <taxon>Pentapetalae</taxon>
        <taxon>asterids</taxon>
        <taxon>lamiids</taxon>
        <taxon>Lamiales</taxon>
        <taxon>Lamiaceae</taxon>
        <taxon>Nepetoideae</taxon>
        <taxon>Mentheae</taxon>
        <taxon>Salviinae</taxon>
        <taxon>Salvia</taxon>
        <taxon>Salvia subgen. Calosphace</taxon>
        <taxon>core Calosphace</taxon>
    </lineage>
</organism>
<evidence type="ECO:0000256" key="1">
    <source>
        <dbReference type="SAM" id="MobiDB-lite"/>
    </source>
</evidence>
<proteinExistence type="predicted"/>
<dbReference type="PROSITE" id="PS50006">
    <property type="entry name" value="FHA_DOMAIN"/>
    <property type="match status" value="1"/>
</dbReference>
<protein>
    <recommendedName>
        <fullName evidence="2">FHA domain-containing protein</fullName>
    </recommendedName>
</protein>
<dbReference type="Pfam" id="PF13638">
    <property type="entry name" value="PIN_4"/>
    <property type="match status" value="1"/>
</dbReference>
<feature type="region of interest" description="Disordered" evidence="1">
    <location>
        <begin position="585"/>
        <end position="612"/>
    </location>
</feature>
<sequence length="958" mass="106671">MAENQEQVQPKEREIPVFTVLKNGCVLKNIFVLDNPPPISSSSTAGLEEILLVGRHPDCNIKVEHPSISRFHLRIHSKPSSRSLSVTDLSSVHGTYISGKRIEPGVTMELVRGDTLKLGESSRLYRLDWVPISYAYEVNNLFAPQLDELDTVDEETPVADQDENCLPRENEWGQDLGNEIEALGWQFSEADLGLAVQEVENARSPEMFSNENEAPEMLSKENEAPEMLSNENEAPAMFSNENEGPEMFSNENEGPEMFSNENEAPAMFSNENEGPEMFSNENEGPEMFSNENEAPAMFSNENEGSEMFSNENEGPEMFSNENETPEMFCNEHEAPEIFSNENEEPEMFSNENEISRGQLLSLDMSFSCDEGAGGVWKQDGDGLLLHKDDLGETMEDTLLCDEATMPPRPEDEAETVNSPEIHINEIVFSSIQKGHMPLAETMEASVMNSEKRLGMNIWSRRGKFEDVKIRTSRSKAICTNIHMSAQIRSLLVEDRANKSMVKDQCGASPNKDEGIFTPDKENASPDSCLVRSLGSKFDEALKSESISDEEIFGSDEENTTPNSYLLRSIKNVGSSQVVRRLNLHKPSPLKKASRSILQERKSESSAFKGKAAEREPFLPLPVDSRGILQERKPDSSVFKGKKAETEPFLPLPVASCGILQERKSESSAFKGKEAERQPFLPLPVVSTGDDKSTPTPPVRECTVRESRCVDYSKARGNRWIIVVDTGCLLNKKSRRELQLLRGLRGTSLVIPRIVLRELDCMVRRASFLSRMTEASAALQWIEECMASTAWWIHVQSSADEGRLVPPTPPAAASAHSFSEEKGAFSVGSIPFSPYTLQEIITPTAADHILESAILFKQAMDGQLVLLSDDVTLKIKSMAEGIICETVREFRGSLVNPFSARFLYSDSSPRGPAWTCVDDTILKEKYYPSPTKKATKSGDGAKGLKLILLHNSNFRKMRA</sequence>
<name>A0A8X8YQN7_SALSN</name>
<dbReference type="PANTHER" id="PTHR22593:SF8">
    <property type="entry name" value="FHA DOMAIN-CONTAINING PROTEIN PS1"/>
    <property type="match status" value="1"/>
</dbReference>
<dbReference type="EMBL" id="PNBA02000001">
    <property type="protein sequence ID" value="KAG6436000.1"/>
    <property type="molecule type" value="Genomic_DNA"/>
</dbReference>
<dbReference type="GO" id="GO:0031965">
    <property type="term" value="C:nuclear membrane"/>
    <property type="evidence" value="ECO:0007669"/>
    <property type="project" value="TreeGrafter"/>
</dbReference>
<evidence type="ECO:0000313" key="3">
    <source>
        <dbReference type="EMBL" id="KAG6436000.1"/>
    </source>
</evidence>
<keyword evidence="4" id="KW-1185">Reference proteome</keyword>
<dbReference type="SMART" id="SM00240">
    <property type="entry name" value="FHA"/>
    <property type="match status" value="1"/>
</dbReference>
<comment type="caution">
    <text evidence="3">The sequence shown here is derived from an EMBL/GenBank/DDBJ whole genome shotgun (WGS) entry which is preliminary data.</text>
</comment>
<dbReference type="InterPro" id="IPR002716">
    <property type="entry name" value="PIN_dom"/>
</dbReference>
<dbReference type="Proteomes" id="UP000298416">
    <property type="component" value="Unassembled WGS sequence"/>
</dbReference>
<feature type="compositionally biased region" description="Basic and acidic residues" evidence="1">
    <location>
        <begin position="510"/>
        <end position="521"/>
    </location>
</feature>
<reference evidence="3" key="1">
    <citation type="submission" date="2018-01" db="EMBL/GenBank/DDBJ databases">
        <authorList>
            <person name="Mao J.F."/>
        </authorList>
    </citation>
    <scope>NUCLEOTIDE SEQUENCE</scope>
    <source>
        <strain evidence="3">Huo1</strain>
        <tissue evidence="3">Leaf</tissue>
    </source>
</reference>